<evidence type="ECO:0000313" key="3">
    <source>
        <dbReference type="EMBL" id="KIM77457.1"/>
    </source>
</evidence>
<feature type="compositionally biased region" description="Acidic residues" evidence="1">
    <location>
        <begin position="491"/>
        <end position="509"/>
    </location>
</feature>
<reference evidence="4" key="2">
    <citation type="submission" date="2015-01" db="EMBL/GenBank/DDBJ databases">
        <title>Evolutionary Origins and Diversification of the Mycorrhizal Mutualists.</title>
        <authorList>
            <consortium name="DOE Joint Genome Institute"/>
            <consortium name="Mycorrhizal Genomics Consortium"/>
            <person name="Kohler A."/>
            <person name="Kuo A."/>
            <person name="Nagy L.G."/>
            <person name="Floudas D."/>
            <person name="Copeland A."/>
            <person name="Barry K.W."/>
            <person name="Cichocki N."/>
            <person name="Veneault-Fourrey C."/>
            <person name="LaButti K."/>
            <person name="Lindquist E.A."/>
            <person name="Lipzen A."/>
            <person name="Lundell T."/>
            <person name="Morin E."/>
            <person name="Murat C."/>
            <person name="Riley R."/>
            <person name="Ohm R."/>
            <person name="Sun H."/>
            <person name="Tunlid A."/>
            <person name="Henrissat B."/>
            <person name="Grigoriev I.V."/>
            <person name="Hibbett D.S."/>
            <person name="Martin F."/>
        </authorList>
    </citation>
    <scope>NUCLEOTIDE SEQUENCE [LARGE SCALE GENOMIC DNA]</scope>
    <source>
        <strain evidence="4">F 1598</strain>
    </source>
</reference>
<reference evidence="3 4" key="1">
    <citation type="submission" date="2014-04" db="EMBL/GenBank/DDBJ databases">
        <authorList>
            <consortium name="DOE Joint Genome Institute"/>
            <person name="Kuo A."/>
            <person name="Tarkka M."/>
            <person name="Buscot F."/>
            <person name="Kohler A."/>
            <person name="Nagy L.G."/>
            <person name="Floudas D."/>
            <person name="Copeland A."/>
            <person name="Barry K.W."/>
            <person name="Cichocki N."/>
            <person name="Veneault-Fourrey C."/>
            <person name="LaButti K."/>
            <person name="Lindquist E.A."/>
            <person name="Lipzen A."/>
            <person name="Lundell T."/>
            <person name="Morin E."/>
            <person name="Murat C."/>
            <person name="Sun H."/>
            <person name="Tunlid A."/>
            <person name="Henrissat B."/>
            <person name="Grigoriev I.V."/>
            <person name="Hibbett D.S."/>
            <person name="Martin F."/>
            <person name="Nordberg H.P."/>
            <person name="Cantor M.N."/>
            <person name="Hua S.X."/>
        </authorList>
    </citation>
    <scope>NUCLEOTIDE SEQUENCE [LARGE SCALE GENOMIC DNA]</scope>
    <source>
        <strain evidence="3 4">F 1598</strain>
    </source>
</reference>
<dbReference type="Gene3D" id="1.10.510.10">
    <property type="entry name" value="Transferase(Phosphotransferase) domain 1"/>
    <property type="match status" value="1"/>
</dbReference>
<dbReference type="SUPFAM" id="SSF56112">
    <property type="entry name" value="Protein kinase-like (PK-like)"/>
    <property type="match status" value="1"/>
</dbReference>
<dbReference type="PANTHER" id="PTHR37171:SF1">
    <property type="entry name" value="SERINE_THREONINE-PROTEIN KINASE YRZF-RELATED"/>
    <property type="match status" value="1"/>
</dbReference>
<dbReference type="PROSITE" id="PS50011">
    <property type="entry name" value="PROTEIN_KINASE_DOM"/>
    <property type="match status" value="1"/>
</dbReference>
<dbReference type="HOGENOM" id="CLU_004236_0_0_1"/>
<dbReference type="GO" id="GO:0005524">
    <property type="term" value="F:ATP binding"/>
    <property type="evidence" value="ECO:0007669"/>
    <property type="project" value="InterPro"/>
</dbReference>
<sequence>MAPSQSDTDYPDDYVHDDVKYLLSWNPERLDVDTGPASTRGITMSSARLPPTSIPDPTRTATNNRSRMNTGTRPASFYDKHLADKLVLKHVKVLDTLVFDLAGTVDKAIMDAYQKGIQLPSEQGMLWTRGHIKTQTTYAEADFLREDGVAEHYKDLAASFCLPVASTLALHPSFSEWASLLRWTKEVSMAKFAIADGALKLVKHSTHRNRAAWDFVDNDKGALLAELPARYPDIAIWEMKSLTVGDEKVMGEIWRMGLSSRTFVWKVCKKGFCEHKEADLMRMVGTLAKAPGVDALSPPWSLSAADTSGVGSLPGSQRTDDAGTSQPRKSVYVESTQSSLGGNNPAASVRSSKTKRKHPSPIPWAHGDTVLPAQGGGGIKNKKKVVDDASFQGKAGEREEVNAQSFLQQAVRTNSTIIVLHSGNHEIIGIRHRQSQTLYISNVIEPHAATPAYGKIHVGLYIAALWDVMDRIQQDLQAEEENGKNNPSDPPPDDGGEGEDKDEDEDEDDHYPKKRPRTDQRARRFRSTTRGKRPGKSGARSGGRTAGGMTDQDVLLTASSRDRLLVHLCYGIYLSPGPATFMRKGAEQEEAGEQVENLNDSDDEESEPVKSMDIILYSELAPGSTGIVHIGEMEVEPFGPTVKVAVKLAFSKEHKSALEREHRLYSHLDSKGVSGIPQSLGLFVGADCDGGAEAPYALVMTYAGVTLFGQKEEILPTVKASLISTLKSIHKAGVLHGDIRLANFCATIAGEAFIVDFSHAGKSTSKAARAREVAELCHILGVEVNTPRKKPVPENTVEDEIGLRRSSRIKILKEKTQAPTG</sequence>
<dbReference type="InParanoid" id="A0A0C3BJB4"/>
<dbReference type="GO" id="GO:0004672">
    <property type="term" value="F:protein kinase activity"/>
    <property type="evidence" value="ECO:0007669"/>
    <property type="project" value="InterPro"/>
</dbReference>
<feature type="compositionally biased region" description="Polar residues" evidence="1">
    <location>
        <begin position="305"/>
        <end position="351"/>
    </location>
</feature>
<feature type="compositionally biased region" description="Acidic residues" evidence="1">
    <location>
        <begin position="588"/>
        <end position="606"/>
    </location>
</feature>
<dbReference type="PANTHER" id="PTHR37171">
    <property type="entry name" value="SERINE/THREONINE-PROTEIN KINASE YRZF-RELATED"/>
    <property type="match status" value="1"/>
</dbReference>
<feature type="region of interest" description="Disordered" evidence="1">
    <location>
        <begin position="34"/>
        <end position="73"/>
    </location>
</feature>
<name>A0A0C3BJB4_PILCF</name>
<evidence type="ECO:0000259" key="2">
    <source>
        <dbReference type="PROSITE" id="PS50011"/>
    </source>
</evidence>
<dbReference type="OrthoDB" id="2521594at2759"/>
<feature type="domain" description="Protein kinase" evidence="2">
    <location>
        <begin position="614"/>
        <end position="821"/>
    </location>
</feature>
<feature type="compositionally biased region" description="Polar residues" evidence="1">
    <location>
        <begin position="59"/>
        <end position="73"/>
    </location>
</feature>
<proteinExistence type="predicted"/>
<feature type="compositionally biased region" description="Polar residues" evidence="1">
    <location>
        <begin position="36"/>
        <end position="46"/>
    </location>
</feature>
<protein>
    <recommendedName>
        <fullName evidence="2">Protein kinase domain-containing protein</fullName>
    </recommendedName>
</protein>
<evidence type="ECO:0000313" key="4">
    <source>
        <dbReference type="Proteomes" id="UP000054166"/>
    </source>
</evidence>
<organism evidence="3 4">
    <name type="scientific">Piloderma croceum (strain F 1598)</name>
    <dbReference type="NCBI Taxonomy" id="765440"/>
    <lineage>
        <taxon>Eukaryota</taxon>
        <taxon>Fungi</taxon>
        <taxon>Dikarya</taxon>
        <taxon>Basidiomycota</taxon>
        <taxon>Agaricomycotina</taxon>
        <taxon>Agaricomycetes</taxon>
        <taxon>Agaricomycetidae</taxon>
        <taxon>Atheliales</taxon>
        <taxon>Atheliaceae</taxon>
        <taxon>Piloderma</taxon>
    </lineage>
</organism>
<feature type="region of interest" description="Disordered" evidence="1">
    <location>
        <begin position="585"/>
        <end position="606"/>
    </location>
</feature>
<feature type="compositionally biased region" description="Basic residues" evidence="1">
    <location>
        <begin position="523"/>
        <end position="535"/>
    </location>
</feature>
<gene>
    <name evidence="3" type="ORF">PILCRDRAFT_12089</name>
</gene>
<keyword evidence="4" id="KW-1185">Reference proteome</keyword>
<dbReference type="InterPro" id="IPR000719">
    <property type="entry name" value="Prot_kinase_dom"/>
</dbReference>
<accession>A0A0C3BJB4</accession>
<dbReference type="AlphaFoldDB" id="A0A0C3BJB4"/>
<dbReference type="InterPro" id="IPR052396">
    <property type="entry name" value="Meiotic_Drive_Suppr_Kinase"/>
</dbReference>
<feature type="region of interest" description="Disordered" evidence="1">
    <location>
        <begin position="478"/>
        <end position="551"/>
    </location>
</feature>
<feature type="region of interest" description="Disordered" evidence="1">
    <location>
        <begin position="305"/>
        <end position="383"/>
    </location>
</feature>
<dbReference type="Proteomes" id="UP000054166">
    <property type="component" value="Unassembled WGS sequence"/>
</dbReference>
<dbReference type="EMBL" id="KN833025">
    <property type="protein sequence ID" value="KIM77457.1"/>
    <property type="molecule type" value="Genomic_DNA"/>
</dbReference>
<dbReference type="InterPro" id="IPR011009">
    <property type="entry name" value="Kinase-like_dom_sf"/>
</dbReference>
<evidence type="ECO:0000256" key="1">
    <source>
        <dbReference type="SAM" id="MobiDB-lite"/>
    </source>
</evidence>